<evidence type="ECO:0000313" key="5">
    <source>
        <dbReference type="EMBL" id="CAE0032700.1"/>
    </source>
</evidence>
<dbReference type="AlphaFoldDB" id="A0A7S2ZB45"/>
<feature type="chain" id="PRO_5036403902" evidence="2">
    <location>
        <begin position="36"/>
        <end position="151"/>
    </location>
</feature>
<dbReference type="EMBL" id="HBHW01000806">
    <property type="protein sequence ID" value="CAE0032696.1"/>
    <property type="molecule type" value="Transcribed_RNA"/>
</dbReference>
<feature type="region of interest" description="Disordered" evidence="1">
    <location>
        <begin position="58"/>
        <end position="83"/>
    </location>
</feature>
<reference evidence="3" key="1">
    <citation type="submission" date="2021-01" db="EMBL/GenBank/DDBJ databases">
        <authorList>
            <person name="Corre E."/>
            <person name="Pelletier E."/>
            <person name="Niang G."/>
            <person name="Scheremetjew M."/>
            <person name="Finn R."/>
            <person name="Kale V."/>
            <person name="Holt S."/>
            <person name="Cochrane G."/>
            <person name="Meng A."/>
            <person name="Brown T."/>
            <person name="Cohen L."/>
        </authorList>
    </citation>
    <scope>NUCLEOTIDE SEQUENCE</scope>
    <source>
        <strain evidence="3">CCMP 769</strain>
    </source>
</reference>
<dbReference type="EMBL" id="HBHW01000805">
    <property type="protein sequence ID" value="CAE0032695.1"/>
    <property type="molecule type" value="Transcribed_RNA"/>
</dbReference>
<evidence type="ECO:0000256" key="1">
    <source>
        <dbReference type="SAM" id="MobiDB-lite"/>
    </source>
</evidence>
<protein>
    <submittedName>
        <fullName evidence="3">Uncharacterized protein</fullName>
    </submittedName>
</protein>
<dbReference type="EMBL" id="HBHW01000810">
    <property type="protein sequence ID" value="CAE0032700.1"/>
    <property type="molecule type" value="Transcribed_RNA"/>
</dbReference>
<sequence length="151" mass="17814">MAFRLLWKSPGFKTSLEFNLLPLLLLVFMDQVVIGDSDASGTWKLYDQKELELMMERERQEKARKEEEKRKIQEEADRANRERDLKASILPSEFFRTGEYEGKFSTYDEAGIPLTDDQHTELTKSKRKNLAKIHTAHVKNHEKWKKRNASQ</sequence>
<accession>A0A7S2ZB45</accession>
<evidence type="ECO:0000256" key="2">
    <source>
        <dbReference type="SAM" id="SignalP"/>
    </source>
</evidence>
<gene>
    <name evidence="3" type="ORF">RMAR00112_LOCUS635</name>
    <name evidence="4" type="ORF">RMAR00112_LOCUS636</name>
    <name evidence="5" type="ORF">RMAR00112_LOCUS640</name>
</gene>
<keyword evidence="2" id="KW-0732">Signal</keyword>
<feature type="signal peptide" evidence="2">
    <location>
        <begin position="1"/>
        <end position="35"/>
    </location>
</feature>
<name>A0A7S2ZB45_9RHOD</name>
<organism evidence="3">
    <name type="scientific">Rhodosorus marinus</name>
    <dbReference type="NCBI Taxonomy" id="101924"/>
    <lineage>
        <taxon>Eukaryota</taxon>
        <taxon>Rhodophyta</taxon>
        <taxon>Stylonematophyceae</taxon>
        <taxon>Stylonematales</taxon>
        <taxon>Stylonemataceae</taxon>
        <taxon>Rhodosorus</taxon>
    </lineage>
</organism>
<proteinExistence type="predicted"/>
<evidence type="ECO:0000313" key="3">
    <source>
        <dbReference type="EMBL" id="CAE0032695.1"/>
    </source>
</evidence>
<evidence type="ECO:0000313" key="4">
    <source>
        <dbReference type="EMBL" id="CAE0032696.1"/>
    </source>
</evidence>